<accession>A0A0A9BJY3</accession>
<sequence>MPNRNKSRGHAHETDPLCSTRLDRHYGRIASFLCDNM</sequence>
<evidence type="ECO:0000313" key="1">
    <source>
        <dbReference type="EMBL" id="JAD62473.1"/>
    </source>
</evidence>
<protein>
    <submittedName>
        <fullName evidence="1">Uncharacterized protein</fullName>
    </submittedName>
</protein>
<name>A0A0A9BJY3_ARUDO</name>
<proteinExistence type="predicted"/>
<dbReference type="EMBL" id="GBRH01235422">
    <property type="protein sequence ID" value="JAD62473.1"/>
    <property type="molecule type" value="Transcribed_RNA"/>
</dbReference>
<reference evidence="1" key="2">
    <citation type="journal article" date="2015" name="Data Brief">
        <title>Shoot transcriptome of the giant reed, Arundo donax.</title>
        <authorList>
            <person name="Barrero R.A."/>
            <person name="Guerrero F.D."/>
            <person name="Moolhuijzen P."/>
            <person name="Goolsby J.A."/>
            <person name="Tidwell J."/>
            <person name="Bellgard S.E."/>
            <person name="Bellgard M.I."/>
        </authorList>
    </citation>
    <scope>NUCLEOTIDE SEQUENCE</scope>
    <source>
        <tissue evidence="1">Shoot tissue taken approximately 20 cm above the soil surface</tissue>
    </source>
</reference>
<reference evidence="1" key="1">
    <citation type="submission" date="2014-09" db="EMBL/GenBank/DDBJ databases">
        <authorList>
            <person name="Magalhaes I.L.F."/>
            <person name="Oliveira U."/>
            <person name="Santos F.R."/>
            <person name="Vidigal T.H.D.A."/>
            <person name="Brescovit A.D."/>
            <person name="Santos A.J."/>
        </authorList>
    </citation>
    <scope>NUCLEOTIDE SEQUENCE</scope>
    <source>
        <tissue evidence="1">Shoot tissue taken approximately 20 cm above the soil surface</tissue>
    </source>
</reference>
<dbReference type="AlphaFoldDB" id="A0A0A9BJY3"/>
<organism evidence="1">
    <name type="scientific">Arundo donax</name>
    <name type="common">Giant reed</name>
    <name type="synonym">Donax arundinaceus</name>
    <dbReference type="NCBI Taxonomy" id="35708"/>
    <lineage>
        <taxon>Eukaryota</taxon>
        <taxon>Viridiplantae</taxon>
        <taxon>Streptophyta</taxon>
        <taxon>Embryophyta</taxon>
        <taxon>Tracheophyta</taxon>
        <taxon>Spermatophyta</taxon>
        <taxon>Magnoliopsida</taxon>
        <taxon>Liliopsida</taxon>
        <taxon>Poales</taxon>
        <taxon>Poaceae</taxon>
        <taxon>PACMAD clade</taxon>
        <taxon>Arundinoideae</taxon>
        <taxon>Arundineae</taxon>
        <taxon>Arundo</taxon>
    </lineage>
</organism>